<proteinExistence type="predicted"/>
<gene>
    <name evidence="1" type="ordered locus">BT9727_2099</name>
</gene>
<sequence length="92" mass="10753">MKQKISNVTGEIILSYKENGYQVVLDEFKHAKCINIVTYNINTYESNSVLIKELRKLNKTTKINIILNIPNGSYVKNFKNRIDQKEFDKVEN</sequence>
<name>Q6HJ50_BACHK</name>
<dbReference type="EMBL" id="AE017355">
    <property type="protein sequence ID" value="AAT59810.1"/>
    <property type="molecule type" value="Genomic_DNA"/>
</dbReference>
<protein>
    <submittedName>
        <fullName evidence="1">Uncharacterized protein</fullName>
    </submittedName>
</protein>
<reference evidence="1 2" key="1">
    <citation type="journal article" date="2006" name="J. Bacteriol.">
        <title>Pathogenomic sequence analysis of Bacillus cereus and Bacillus thuringiensis isolates closely related to Bacillus anthracis.</title>
        <authorList>
            <person name="Han C.S."/>
            <person name="Xie G."/>
            <person name="Challacombe J.F."/>
            <person name="Altherr M.R."/>
            <person name="Bhotika S.S."/>
            <person name="Brown N."/>
            <person name="Bruce D."/>
            <person name="Campbell C.S."/>
            <person name="Campbell M.L."/>
            <person name="Chen J."/>
            <person name="Chertkov O."/>
            <person name="Cleland C."/>
            <person name="Dimitrijevic M."/>
            <person name="Doggett N.A."/>
            <person name="Fawcett J.J."/>
            <person name="Glavina T."/>
            <person name="Goodwin L.A."/>
            <person name="Green L.D."/>
            <person name="Hill K.K."/>
            <person name="Hitchcock P."/>
            <person name="Jackson P.J."/>
            <person name="Keim P."/>
            <person name="Kewalramani A.R."/>
            <person name="Longmire J."/>
            <person name="Lucas S."/>
            <person name="Malfatti S."/>
            <person name="McMurry K."/>
            <person name="Meincke L.J."/>
            <person name="Misra M."/>
            <person name="Moseman B.L."/>
            <person name="Mundt M."/>
            <person name="Munk A.C."/>
            <person name="Okinaka R.T."/>
            <person name="Parson-Quintana B."/>
            <person name="Reilly L.P."/>
            <person name="Richardson P."/>
            <person name="Robinson D.L."/>
            <person name="Rubin E."/>
            <person name="Saunders E."/>
            <person name="Tapia R."/>
            <person name="Tesmer J.G."/>
            <person name="Thayer N."/>
            <person name="Thompson L.S."/>
            <person name="Tice H."/>
            <person name="Ticknor L.O."/>
            <person name="Wills P.L."/>
            <person name="Brettin T.S."/>
            <person name="Gilna P."/>
        </authorList>
    </citation>
    <scope>NUCLEOTIDE SEQUENCE [LARGE SCALE GENOMIC DNA]</scope>
    <source>
        <strain evidence="1 2">97-27</strain>
    </source>
</reference>
<dbReference type="RefSeq" id="WP_000810463.1">
    <property type="nucleotide sequence ID" value="NC_005957.1"/>
</dbReference>
<dbReference type="AlphaFoldDB" id="Q6HJ50"/>
<dbReference type="HOGENOM" id="CLU_2407161_0_0_9"/>
<accession>Q6HJ50</accession>
<dbReference type="PATRIC" id="fig|281309.8.peg.2205"/>
<dbReference type="KEGG" id="btk:BT9727_2099"/>
<organism evidence="1 2">
    <name type="scientific">Bacillus thuringiensis subsp. konkukian (strain 97-27)</name>
    <dbReference type="NCBI Taxonomy" id="281309"/>
    <lineage>
        <taxon>Bacteria</taxon>
        <taxon>Bacillati</taxon>
        <taxon>Bacillota</taxon>
        <taxon>Bacilli</taxon>
        <taxon>Bacillales</taxon>
        <taxon>Bacillaceae</taxon>
        <taxon>Bacillus</taxon>
        <taxon>Bacillus cereus group</taxon>
    </lineage>
</organism>
<evidence type="ECO:0000313" key="1">
    <source>
        <dbReference type="EMBL" id="AAT59810.1"/>
    </source>
</evidence>
<dbReference type="Proteomes" id="UP000001301">
    <property type="component" value="Chromosome"/>
</dbReference>
<evidence type="ECO:0000313" key="2">
    <source>
        <dbReference type="Proteomes" id="UP000001301"/>
    </source>
</evidence>